<evidence type="ECO:0000313" key="3">
    <source>
        <dbReference type="Proteomes" id="UP000799753"/>
    </source>
</evidence>
<name>A0A6A6RWZ4_9PLEO</name>
<feature type="domain" description="F-box" evidence="1">
    <location>
        <begin position="26"/>
        <end position="78"/>
    </location>
</feature>
<dbReference type="EMBL" id="MU006785">
    <property type="protein sequence ID" value="KAF2640099.1"/>
    <property type="molecule type" value="Genomic_DNA"/>
</dbReference>
<organism evidence="2 3">
    <name type="scientific">Massarina eburnea CBS 473.64</name>
    <dbReference type="NCBI Taxonomy" id="1395130"/>
    <lineage>
        <taxon>Eukaryota</taxon>
        <taxon>Fungi</taxon>
        <taxon>Dikarya</taxon>
        <taxon>Ascomycota</taxon>
        <taxon>Pezizomycotina</taxon>
        <taxon>Dothideomycetes</taxon>
        <taxon>Pleosporomycetidae</taxon>
        <taxon>Pleosporales</taxon>
        <taxon>Massarineae</taxon>
        <taxon>Massarinaceae</taxon>
        <taxon>Massarina</taxon>
    </lineage>
</organism>
<keyword evidence="3" id="KW-1185">Reference proteome</keyword>
<dbReference type="AlphaFoldDB" id="A0A6A6RWZ4"/>
<gene>
    <name evidence="2" type="ORF">P280DRAFT_480589</name>
</gene>
<evidence type="ECO:0000259" key="1">
    <source>
        <dbReference type="PROSITE" id="PS50181"/>
    </source>
</evidence>
<dbReference type="PROSITE" id="PS50181">
    <property type="entry name" value="FBOX"/>
    <property type="match status" value="1"/>
</dbReference>
<sequence length="287" mass="33424">MALPKIPPPLHYPFPQSSQARAPLPVSRLTRLPPELLLETFSHLSDSELWTRTRHASPHISTLIETYVVKPETYFKGLKMQIRLRVPHHTEWCYTRFSHIDGNDAVLEIVKCSVPWCDILVPNSDNYQEAGRRMNRGGHGSRWPAKCSECFLRWEEDQWKDGNEGPTSEIRDDELFVRVGVESSLATQEVCRAVEDTRFLLDMRKMGMRYEVLANGTEVVMMDWRELLGVVLWALEGEGEVVKWQREKCHVQDMLEQMALESFQEAEPPEHDSYILQVINRFARRVY</sequence>
<protein>
    <recommendedName>
        <fullName evidence="1">F-box domain-containing protein</fullName>
    </recommendedName>
</protein>
<reference evidence="2" key="1">
    <citation type="journal article" date="2020" name="Stud. Mycol.">
        <title>101 Dothideomycetes genomes: a test case for predicting lifestyles and emergence of pathogens.</title>
        <authorList>
            <person name="Haridas S."/>
            <person name="Albert R."/>
            <person name="Binder M."/>
            <person name="Bloem J."/>
            <person name="Labutti K."/>
            <person name="Salamov A."/>
            <person name="Andreopoulos B."/>
            <person name="Baker S."/>
            <person name="Barry K."/>
            <person name="Bills G."/>
            <person name="Bluhm B."/>
            <person name="Cannon C."/>
            <person name="Castanera R."/>
            <person name="Culley D."/>
            <person name="Daum C."/>
            <person name="Ezra D."/>
            <person name="Gonzalez J."/>
            <person name="Henrissat B."/>
            <person name="Kuo A."/>
            <person name="Liang C."/>
            <person name="Lipzen A."/>
            <person name="Lutzoni F."/>
            <person name="Magnuson J."/>
            <person name="Mondo S."/>
            <person name="Nolan M."/>
            <person name="Ohm R."/>
            <person name="Pangilinan J."/>
            <person name="Park H.-J."/>
            <person name="Ramirez L."/>
            <person name="Alfaro M."/>
            <person name="Sun H."/>
            <person name="Tritt A."/>
            <person name="Yoshinaga Y."/>
            <person name="Zwiers L.-H."/>
            <person name="Turgeon B."/>
            <person name="Goodwin S."/>
            <person name="Spatafora J."/>
            <person name="Crous P."/>
            <person name="Grigoriev I."/>
        </authorList>
    </citation>
    <scope>NUCLEOTIDE SEQUENCE</scope>
    <source>
        <strain evidence="2">CBS 473.64</strain>
    </source>
</reference>
<dbReference type="InterPro" id="IPR001810">
    <property type="entry name" value="F-box_dom"/>
</dbReference>
<dbReference type="Proteomes" id="UP000799753">
    <property type="component" value="Unassembled WGS sequence"/>
</dbReference>
<evidence type="ECO:0000313" key="2">
    <source>
        <dbReference type="EMBL" id="KAF2640099.1"/>
    </source>
</evidence>
<proteinExistence type="predicted"/>
<accession>A0A6A6RWZ4</accession>